<evidence type="ECO:0000256" key="1">
    <source>
        <dbReference type="ARBA" id="ARBA00022729"/>
    </source>
</evidence>
<evidence type="ECO:0000313" key="3">
    <source>
        <dbReference type="EMBL" id="ORU98965.1"/>
    </source>
</evidence>
<dbReference type="PROSITE" id="PS51257">
    <property type="entry name" value="PROKAR_LIPOPROTEIN"/>
    <property type="match status" value="1"/>
</dbReference>
<protein>
    <recommendedName>
        <fullName evidence="2">Solute-binding protein family 3/N-terminal domain-containing protein</fullName>
    </recommendedName>
</protein>
<proteinExistence type="predicted"/>
<feature type="domain" description="Solute-binding protein family 3/N-terminal" evidence="2">
    <location>
        <begin position="50"/>
        <end position="277"/>
    </location>
</feature>
<evidence type="ECO:0000313" key="4">
    <source>
        <dbReference type="Proteomes" id="UP000193484"/>
    </source>
</evidence>
<dbReference type="SUPFAM" id="SSF53850">
    <property type="entry name" value="Periplasmic binding protein-like II"/>
    <property type="match status" value="1"/>
</dbReference>
<dbReference type="SMART" id="SM00062">
    <property type="entry name" value="PBPb"/>
    <property type="match status" value="1"/>
</dbReference>
<name>A0A1X1R3Z3_MYCFA</name>
<comment type="caution">
    <text evidence="3">The sequence shown here is derived from an EMBL/GenBank/DDBJ whole genome shotgun (WGS) entry which is preliminary data.</text>
</comment>
<dbReference type="CDD" id="cd13530">
    <property type="entry name" value="PBP2_peptides_like"/>
    <property type="match status" value="1"/>
</dbReference>
<gene>
    <name evidence="3" type="ORF">AWC04_17700</name>
</gene>
<dbReference type="EMBL" id="LQOJ01000054">
    <property type="protein sequence ID" value="ORU98965.1"/>
    <property type="molecule type" value="Genomic_DNA"/>
</dbReference>
<dbReference type="PANTHER" id="PTHR35936">
    <property type="entry name" value="MEMBRANE-BOUND LYTIC MUREIN TRANSGLYCOSYLASE F"/>
    <property type="match status" value="1"/>
</dbReference>
<organism evidence="3 4">
    <name type="scientific">Mycolicibacterium fallax</name>
    <name type="common">Mycobacterium fallax</name>
    <dbReference type="NCBI Taxonomy" id="1793"/>
    <lineage>
        <taxon>Bacteria</taxon>
        <taxon>Bacillati</taxon>
        <taxon>Actinomycetota</taxon>
        <taxon>Actinomycetes</taxon>
        <taxon>Mycobacteriales</taxon>
        <taxon>Mycobacteriaceae</taxon>
        <taxon>Mycolicibacterium</taxon>
    </lineage>
</organism>
<dbReference type="AlphaFoldDB" id="A0A1X1R3Z3"/>
<sequence>MDENDRMFPTAARIATLAALVLAAVGCAGPDPAPGPRCTPGQLDTLTAGVFTFATDQPAYRPWFVADQPANGEGFESAVAYAAAEQLGYPPDRVRWTRLPFSTAMAPGPKPFDAAISQFSITDQRREIVDFSAPYYDVDQAVLTVAGSAAAGLRSTTALGRLRLGAEAGTTGALTARMLSHATPITVYDSNDQAIAALSGGKVDALVMDLPTAQRAAGDLPDGVVVGQLPKAPEHVEQLAMLLDKDSPLTGCLSSAVEALRADGVLDRLQRQWMAATPVPMLTSG</sequence>
<keyword evidence="4" id="KW-1185">Reference proteome</keyword>
<evidence type="ECO:0000259" key="2">
    <source>
        <dbReference type="SMART" id="SM00062"/>
    </source>
</evidence>
<dbReference type="Gene3D" id="3.40.190.10">
    <property type="entry name" value="Periplasmic binding protein-like II"/>
    <property type="match status" value="2"/>
</dbReference>
<dbReference type="Pfam" id="PF00497">
    <property type="entry name" value="SBP_bac_3"/>
    <property type="match status" value="1"/>
</dbReference>
<dbReference type="InterPro" id="IPR001638">
    <property type="entry name" value="Solute-binding_3/MltF_N"/>
</dbReference>
<dbReference type="PANTHER" id="PTHR35936:SF17">
    <property type="entry name" value="ARGININE-BINDING EXTRACELLULAR PROTEIN ARTP"/>
    <property type="match status" value="1"/>
</dbReference>
<dbReference type="Proteomes" id="UP000193484">
    <property type="component" value="Unassembled WGS sequence"/>
</dbReference>
<reference evidence="3 4" key="1">
    <citation type="submission" date="2016-01" db="EMBL/GenBank/DDBJ databases">
        <title>The new phylogeny of the genus Mycobacterium.</title>
        <authorList>
            <person name="Tarcisio F."/>
            <person name="Conor M."/>
            <person name="Antonella G."/>
            <person name="Elisabetta G."/>
            <person name="Giulia F.S."/>
            <person name="Sara T."/>
            <person name="Anna F."/>
            <person name="Clotilde B."/>
            <person name="Roberto B."/>
            <person name="Veronica D.S."/>
            <person name="Fabio R."/>
            <person name="Monica P."/>
            <person name="Olivier J."/>
            <person name="Enrico T."/>
            <person name="Nicola S."/>
        </authorList>
    </citation>
    <scope>NUCLEOTIDE SEQUENCE [LARGE SCALE GENOMIC DNA]</scope>
    <source>
        <strain evidence="3 4">DSM 44179</strain>
    </source>
</reference>
<accession>A0A1X1R3Z3</accession>
<dbReference type="STRING" id="1793.AWC04_17700"/>
<keyword evidence="1" id="KW-0732">Signal</keyword>